<sequence length="333" mass="37214">MLAIMESDFDPSPGQTEEPQDFEFDQSPGQVSFEELYELEEIISLEEVKEAFFIFDAKRDGFIDAEELSRIFNRLAVSSHYWFCSHKEIQCEISLCGKNYKDRNWISAFINMWQALLFSRAFPGQIFTEPNGSLPGVPSNNQNSPVTEAHNPEEISTQANTPVPNPETSSTPFSYNATSDPEDQRDPSSPPGNPEEQSHPNNSSLVKTFLTISAGAVYTLLTIRYSSNTSLSHKAKILSCFAAACNFFGFLFCLFGMLLSDPRPGGAPRARIVLGIGYIFVAYGFIAVMALQMWESDLLLWVSAVASVGLFPALIYAIFIRDESSKCAHWRCW</sequence>
<evidence type="ECO:0000313" key="2">
    <source>
        <dbReference type="Proteomes" id="UP001164250"/>
    </source>
</evidence>
<dbReference type="EMBL" id="CM047903">
    <property type="protein sequence ID" value="KAJ0092535.1"/>
    <property type="molecule type" value="Genomic_DNA"/>
</dbReference>
<keyword evidence="2" id="KW-1185">Reference proteome</keyword>
<gene>
    <name evidence="1" type="ORF">Patl1_26732</name>
</gene>
<protein>
    <submittedName>
        <fullName evidence="1">Uncharacterized protein</fullName>
    </submittedName>
</protein>
<dbReference type="Proteomes" id="UP001164250">
    <property type="component" value="Chromosome 7"/>
</dbReference>
<organism evidence="1 2">
    <name type="scientific">Pistacia atlantica</name>
    <dbReference type="NCBI Taxonomy" id="434234"/>
    <lineage>
        <taxon>Eukaryota</taxon>
        <taxon>Viridiplantae</taxon>
        <taxon>Streptophyta</taxon>
        <taxon>Embryophyta</taxon>
        <taxon>Tracheophyta</taxon>
        <taxon>Spermatophyta</taxon>
        <taxon>Magnoliopsida</taxon>
        <taxon>eudicotyledons</taxon>
        <taxon>Gunneridae</taxon>
        <taxon>Pentapetalae</taxon>
        <taxon>rosids</taxon>
        <taxon>malvids</taxon>
        <taxon>Sapindales</taxon>
        <taxon>Anacardiaceae</taxon>
        <taxon>Pistacia</taxon>
    </lineage>
</organism>
<comment type="caution">
    <text evidence="1">The sequence shown here is derived from an EMBL/GenBank/DDBJ whole genome shotgun (WGS) entry which is preliminary data.</text>
</comment>
<accession>A0ACC1B0U3</accession>
<reference evidence="2" key="1">
    <citation type="journal article" date="2023" name="G3 (Bethesda)">
        <title>Genome assembly and association tests identify interacting loci associated with vigor, precocity, and sex in interspecific pistachio rootstocks.</title>
        <authorList>
            <person name="Palmer W."/>
            <person name="Jacygrad E."/>
            <person name="Sagayaradj S."/>
            <person name="Cavanaugh K."/>
            <person name="Han R."/>
            <person name="Bertier L."/>
            <person name="Beede B."/>
            <person name="Kafkas S."/>
            <person name="Golino D."/>
            <person name="Preece J."/>
            <person name="Michelmore R."/>
        </authorList>
    </citation>
    <scope>NUCLEOTIDE SEQUENCE [LARGE SCALE GENOMIC DNA]</scope>
</reference>
<name>A0ACC1B0U3_9ROSI</name>
<evidence type="ECO:0000313" key="1">
    <source>
        <dbReference type="EMBL" id="KAJ0092535.1"/>
    </source>
</evidence>
<proteinExistence type="predicted"/>